<dbReference type="STRING" id="4565.A0A3B6NTP6"/>
<keyword evidence="1" id="KW-0732">Signal</keyword>
<dbReference type="OrthoDB" id="10500242at2759"/>
<dbReference type="Gramene" id="TraesWEE_scaffold_077547_01G000100.1">
    <property type="protein sequence ID" value="TraesWEE_scaffold_077547_01G000100.1"/>
    <property type="gene ID" value="TraesWEE_scaffold_077547_01G000100"/>
</dbReference>
<evidence type="ECO:0008006" key="4">
    <source>
        <dbReference type="Google" id="ProtNLM"/>
    </source>
</evidence>
<reference evidence="2" key="2">
    <citation type="submission" date="2018-10" db="UniProtKB">
        <authorList>
            <consortium name="EnsemblPlants"/>
        </authorList>
    </citation>
    <scope>IDENTIFICATION</scope>
</reference>
<dbReference type="Proteomes" id="UP000019116">
    <property type="component" value="Chromosome 6A"/>
</dbReference>
<dbReference type="Gramene" id="TraesCLE_scaffold_076985_01G000100.1">
    <property type="protein sequence ID" value="TraesCLE_scaffold_076985_01G000100.1"/>
    <property type="gene ID" value="TraesCLE_scaffold_076985_01G000100"/>
</dbReference>
<dbReference type="Gramene" id="TraesCS6A02G283200.1">
    <property type="protein sequence ID" value="TraesCS6A02G283200.1"/>
    <property type="gene ID" value="TraesCS6A02G283200"/>
</dbReference>
<proteinExistence type="predicted"/>
<feature type="signal peptide" evidence="1">
    <location>
        <begin position="1"/>
        <end position="30"/>
    </location>
</feature>
<dbReference type="OMA" id="DPDTCYN"/>
<dbReference type="Gene3D" id="2.40.70.10">
    <property type="entry name" value="Acid Proteases"/>
    <property type="match status" value="1"/>
</dbReference>
<evidence type="ECO:0000313" key="2">
    <source>
        <dbReference type="EnsemblPlants" id="TraesCS6A02G283200.1"/>
    </source>
</evidence>
<dbReference type="SUPFAM" id="SSF50630">
    <property type="entry name" value="Acid proteases"/>
    <property type="match status" value="1"/>
</dbReference>
<feature type="chain" id="PRO_5043178560" description="Peptidase A1 domain-containing protein" evidence="1">
    <location>
        <begin position="31"/>
        <end position="119"/>
    </location>
</feature>
<sequence>MASSPLASPARRALLLSSFLLCFLPRHVAAGAAGAAGYVTVSTASFAARYGVVTLPTVALTFSGGATLALEAPGILSSGCLAFAPNGGDGDAAILGNVQQRSFAVRFDGGTVGFMPSAC</sequence>
<dbReference type="EnsemblPlants" id="TraesCS6A02G283200.1">
    <property type="protein sequence ID" value="TraesCS6A02G283200.1"/>
    <property type="gene ID" value="TraesCS6A02G283200"/>
</dbReference>
<keyword evidence="3" id="KW-1185">Reference proteome</keyword>
<dbReference type="Gramene" id="TraesCAD_scaffold_049121_01G000300.1">
    <property type="protein sequence ID" value="TraesCAD_scaffold_049121_01G000300.1"/>
    <property type="gene ID" value="TraesCAD_scaffold_049121_01G000300"/>
</dbReference>
<dbReference type="AlphaFoldDB" id="A0A3B6NTP6"/>
<protein>
    <recommendedName>
        <fullName evidence="4">Peptidase A1 domain-containing protein</fullName>
    </recommendedName>
</protein>
<dbReference type="InterPro" id="IPR021109">
    <property type="entry name" value="Peptidase_aspartic_dom_sf"/>
</dbReference>
<accession>A0A3B6NTP6</accession>
<evidence type="ECO:0000256" key="1">
    <source>
        <dbReference type="SAM" id="SignalP"/>
    </source>
</evidence>
<name>A0A3B6NTP6_WHEAT</name>
<dbReference type="Gramene" id="TraesCS6A03G0753000.1">
    <property type="protein sequence ID" value="TraesCS6A03G0753000.1.CDS"/>
    <property type="gene ID" value="TraesCS6A03G0753000"/>
</dbReference>
<reference evidence="2" key="1">
    <citation type="submission" date="2018-08" db="EMBL/GenBank/DDBJ databases">
        <authorList>
            <person name="Rossello M."/>
        </authorList>
    </citation>
    <scope>NUCLEOTIDE SEQUENCE [LARGE SCALE GENOMIC DNA]</scope>
    <source>
        <strain evidence="2">cv. Chinese Spring</strain>
    </source>
</reference>
<organism evidence="2">
    <name type="scientific">Triticum aestivum</name>
    <name type="common">Wheat</name>
    <dbReference type="NCBI Taxonomy" id="4565"/>
    <lineage>
        <taxon>Eukaryota</taxon>
        <taxon>Viridiplantae</taxon>
        <taxon>Streptophyta</taxon>
        <taxon>Embryophyta</taxon>
        <taxon>Tracheophyta</taxon>
        <taxon>Spermatophyta</taxon>
        <taxon>Magnoliopsida</taxon>
        <taxon>Liliopsida</taxon>
        <taxon>Poales</taxon>
        <taxon>Poaceae</taxon>
        <taxon>BOP clade</taxon>
        <taxon>Pooideae</taxon>
        <taxon>Triticodae</taxon>
        <taxon>Triticeae</taxon>
        <taxon>Triticinae</taxon>
        <taxon>Triticum</taxon>
    </lineage>
</organism>
<dbReference type="Gramene" id="TraesROB_scaffold_056237_01G000200.1">
    <property type="protein sequence ID" value="TraesROB_scaffold_056237_01G000200.1"/>
    <property type="gene ID" value="TraesROB_scaffold_056237_01G000200"/>
</dbReference>
<evidence type="ECO:0000313" key="3">
    <source>
        <dbReference type="Proteomes" id="UP000019116"/>
    </source>
</evidence>